<keyword evidence="1" id="KW-0812">Transmembrane</keyword>
<name>A0A6I4KQQ6_9PSED</name>
<accession>A0A6I4KQQ6</accession>
<evidence type="ECO:0000256" key="1">
    <source>
        <dbReference type="SAM" id="Phobius"/>
    </source>
</evidence>
<dbReference type="RefSeq" id="WP_160343340.1">
    <property type="nucleotide sequence ID" value="NZ_WKJZ01000001.1"/>
</dbReference>
<dbReference type="EMBL" id="WKJZ01000001">
    <property type="protein sequence ID" value="MVW74387.1"/>
    <property type="molecule type" value="Genomic_DNA"/>
</dbReference>
<keyword evidence="1" id="KW-0472">Membrane</keyword>
<proteinExistence type="predicted"/>
<dbReference type="AlphaFoldDB" id="A0A6I4KQQ6"/>
<evidence type="ECO:0000313" key="3">
    <source>
        <dbReference type="Proteomes" id="UP000429555"/>
    </source>
</evidence>
<keyword evidence="1" id="KW-1133">Transmembrane helix</keyword>
<feature type="transmembrane region" description="Helical" evidence="1">
    <location>
        <begin position="7"/>
        <end position="33"/>
    </location>
</feature>
<reference evidence="2 3" key="1">
    <citation type="submission" date="2019-11" db="EMBL/GenBank/DDBJ databases">
        <title>Pseudomonas flavidum sp. nov., isolated from Baiyang Lake.</title>
        <authorList>
            <person name="Zhao Y."/>
        </authorList>
    </citation>
    <scope>NUCLEOTIDE SEQUENCE [LARGE SCALE GENOMIC DNA]</scope>
    <source>
        <strain evidence="3">R-22-3 w-18</strain>
    </source>
</reference>
<keyword evidence="3" id="KW-1185">Reference proteome</keyword>
<gene>
    <name evidence="2" type="ORF">GJV18_03560</name>
</gene>
<organism evidence="2 3">
    <name type="scientific">Pseudomonas xionganensis</name>
    <dbReference type="NCBI Taxonomy" id="2654845"/>
    <lineage>
        <taxon>Bacteria</taxon>
        <taxon>Pseudomonadati</taxon>
        <taxon>Pseudomonadota</taxon>
        <taxon>Gammaproteobacteria</taxon>
        <taxon>Pseudomonadales</taxon>
        <taxon>Pseudomonadaceae</taxon>
        <taxon>Pseudomonas</taxon>
    </lineage>
</organism>
<protein>
    <submittedName>
        <fullName evidence="2">Uncharacterized protein</fullName>
    </submittedName>
</protein>
<feature type="transmembrane region" description="Helical" evidence="1">
    <location>
        <begin position="77"/>
        <end position="96"/>
    </location>
</feature>
<sequence length="97" mass="10514">MQVEGFFGWLGHAIGSVIRFVVDLLSGFLGGIADAIDDFFAGMAQAIGINQSIFSFIFLALGLFLLYKGVCALTRKAFVAGVLWLLLGLMLLGWLIR</sequence>
<dbReference type="Proteomes" id="UP000429555">
    <property type="component" value="Unassembled WGS sequence"/>
</dbReference>
<evidence type="ECO:0000313" key="2">
    <source>
        <dbReference type="EMBL" id="MVW74387.1"/>
    </source>
</evidence>
<feature type="transmembrane region" description="Helical" evidence="1">
    <location>
        <begin position="39"/>
        <end position="65"/>
    </location>
</feature>
<comment type="caution">
    <text evidence="2">The sequence shown here is derived from an EMBL/GenBank/DDBJ whole genome shotgun (WGS) entry which is preliminary data.</text>
</comment>